<accession>A0A8J4V2V6</accession>
<dbReference type="InterPro" id="IPR014044">
    <property type="entry name" value="CAP_dom"/>
</dbReference>
<protein>
    <recommendedName>
        <fullName evidence="2">SCP domain-containing protein</fullName>
    </recommendedName>
</protein>
<keyword evidence="4" id="KW-1185">Reference proteome</keyword>
<evidence type="ECO:0000313" key="3">
    <source>
        <dbReference type="EMBL" id="KAF2071972.1"/>
    </source>
</evidence>
<dbReference type="Pfam" id="PF00188">
    <property type="entry name" value="CAP"/>
    <property type="match status" value="1"/>
</dbReference>
<feature type="domain" description="SCP" evidence="2">
    <location>
        <begin position="31"/>
        <end position="146"/>
    </location>
</feature>
<comment type="caution">
    <text evidence="3">The sequence shown here is derived from an EMBL/GenBank/DDBJ whole genome shotgun (WGS) entry which is preliminary data.</text>
</comment>
<dbReference type="AlphaFoldDB" id="A0A8J4V2V6"/>
<dbReference type="PANTHER" id="PTHR31157:SF1">
    <property type="entry name" value="SCP DOMAIN-CONTAINING PROTEIN"/>
    <property type="match status" value="1"/>
</dbReference>
<evidence type="ECO:0000259" key="2">
    <source>
        <dbReference type="Pfam" id="PF00188"/>
    </source>
</evidence>
<dbReference type="SUPFAM" id="SSF55797">
    <property type="entry name" value="PR-1-like"/>
    <property type="match status" value="1"/>
</dbReference>
<feature type="signal peptide" evidence="1">
    <location>
        <begin position="1"/>
        <end position="23"/>
    </location>
</feature>
<name>A0A8J4V2V6_9MYCE</name>
<gene>
    <name evidence="3" type="ORF">CYY_006709</name>
</gene>
<sequence>MFSIKSIFVLVLTLCLCSSNVLAQTNPTLHLSLVNNARAAVGAPAMVLCPCLTASSQAQSNYQASINTMTHTSPYGGLFQRVTPFGASGTAIAENVAYGYANDNAVFNGWMASAGHKANILNPTYTRFGVSVATGSNGQKYWTQQFLKGTCNR</sequence>
<dbReference type="Gene3D" id="3.40.33.10">
    <property type="entry name" value="CAP"/>
    <property type="match status" value="1"/>
</dbReference>
<dbReference type="EMBL" id="AJWJ01000321">
    <property type="protein sequence ID" value="KAF2071972.1"/>
    <property type="molecule type" value="Genomic_DNA"/>
</dbReference>
<dbReference type="CDD" id="cd05379">
    <property type="entry name" value="CAP_bacterial"/>
    <property type="match status" value="1"/>
</dbReference>
<dbReference type="OrthoDB" id="19802at2759"/>
<feature type="chain" id="PRO_5035316372" description="SCP domain-containing protein" evidence="1">
    <location>
        <begin position="24"/>
        <end position="153"/>
    </location>
</feature>
<proteinExistence type="predicted"/>
<reference evidence="3" key="1">
    <citation type="submission" date="2020-01" db="EMBL/GenBank/DDBJ databases">
        <title>Development of genomics and gene disruption for Polysphondylium violaceum indicates a role for the polyketide synthase stlB in stalk morphogenesis.</title>
        <authorList>
            <person name="Narita B."/>
            <person name="Kawabe Y."/>
            <person name="Kin K."/>
            <person name="Saito T."/>
            <person name="Gibbs R."/>
            <person name="Kuspa A."/>
            <person name="Muzny D."/>
            <person name="Queller D."/>
            <person name="Richards S."/>
            <person name="Strassman J."/>
            <person name="Sucgang R."/>
            <person name="Worley K."/>
            <person name="Schaap P."/>
        </authorList>
    </citation>
    <scope>NUCLEOTIDE SEQUENCE</scope>
    <source>
        <strain evidence="3">QSvi11</strain>
    </source>
</reference>
<dbReference type="Proteomes" id="UP000695562">
    <property type="component" value="Unassembled WGS sequence"/>
</dbReference>
<evidence type="ECO:0000256" key="1">
    <source>
        <dbReference type="SAM" id="SignalP"/>
    </source>
</evidence>
<organism evidence="3 4">
    <name type="scientific">Polysphondylium violaceum</name>
    <dbReference type="NCBI Taxonomy" id="133409"/>
    <lineage>
        <taxon>Eukaryota</taxon>
        <taxon>Amoebozoa</taxon>
        <taxon>Evosea</taxon>
        <taxon>Eumycetozoa</taxon>
        <taxon>Dictyostelia</taxon>
        <taxon>Dictyosteliales</taxon>
        <taxon>Dictyosteliaceae</taxon>
        <taxon>Polysphondylium</taxon>
    </lineage>
</organism>
<keyword evidence="1" id="KW-0732">Signal</keyword>
<evidence type="ECO:0000313" key="4">
    <source>
        <dbReference type="Proteomes" id="UP000695562"/>
    </source>
</evidence>
<dbReference type="InterPro" id="IPR035940">
    <property type="entry name" value="CAP_sf"/>
</dbReference>
<dbReference type="PANTHER" id="PTHR31157">
    <property type="entry name" value="SCP DOMAIN-CONTAINING PROTEIN"/>
    <property type="match status" value="1"/>
</dbReference>